<dbReference type="GO" id="GO:0015969">
    <property type="term" value="P:guanosine tetraphosphate metabolic process"/>
    <property type="evidence" value="ECO:0007669"/>
    <property type="project" value="InterPro"/>
</dbReference>
<dbReference type="GO" id="GO:0016301">
    <property type="term" value="F:kinase activity"/>
    <property type="evidence" value="ECO:0007669"/>
    <property type="project" value="UniProtKB-KW"/>
</dbReference>
<dbReference type="SMART" id="SM00954">
    <property type="entry name" value="RelA_SpoT"/>
    <property type="match status" value="1"/>
</dbReference>
<keyword evidence="2" id="KW-0418">Kinase</keyword>
<sequence length="333" mass="38168">MPAFSPPQYSPKRVKAAGKAVACGQANQDDWSVFGNWRNSHAYVLNTFQNNLRRYIGDRDITFAQRLKRKSTIVNKLQTGRALDLSTMHDLAGCRLIFDSIRELTEFRFRVHGSRSQHKYASENRYDYLNAPKPTGYRGMHDVFRYSVDSKEGKLYNGLRVEIQYRTKVQHAWATAVEISDLIDRARVKFDQGVDTKRERLFVLVSEFLARRYEDSKSAAPDLTDVELEIQLAELEDELRVLHRLAVLDIEKTEIPRSTNIVLHFGNDHLKAEGYRSTGVALAQRDILEVLHPEDDVVYVKASKPGEIATAFRNYFKDTREFVGLLRGGGLNV</sequence>
<dbReference type="EC" id="2.7.6.5" evidence="2"/>
<feature type="domain" description="RelA/SpoT" evidence="1">
    <location>
        <begin position="65"/>
        <end position="188"/>
    </location>
</feature>
<dbReference type="Proteomes" id="UP000335538">
    <property type="component" value="Unassembled WGS sequence"/>
</dbReference>
<proteinExistence type="predicted"/>
<gene>
    <name evidence="2" type="primary">ywaC</name>
    <name evidence="2" type="ORF">PSP31121_05032</name>
</gene>
<dbReference type="EMBL" id="CABPSR010000022">
    <property type="protein sequence ID" value="VVE84995.1"/>
    <property type="molecule type" value="Genomic_DNA"/>
</dbReference>
<dbReference type="AlphaFoldDB" id="A0A5E5BIX6"/>
<organism evidence="2 3">
    <name type="scientific">Pandoraea sputorum</name>
    <dbReference type="NCBI Taxonomy" id="93222"/>
    <lineage>
        <taxon>Bacteria</taxon>
        <taxon>Pseudomonadati</taxon>
        <taxon>Pseudomonadota</taxon>
        <taxon>Betaproteobacteria</taxon>
        <taxon>Burkholderiales</taxon>
        <taxon>Burkholderiaceae</taxon>
        <taxon>Pandoraea</taxon>
    </lineage>
</organism>
<keyword evidence="2" id="KW-0808">Transferase</keyword>
<evidence type="ECO:0000313" key="3">
    <source>
        <dbReference type="Proteomes" id="UP000335538"/>
    </source>
</evidence>
<dbReference type="InterPro" id="IPR052366">
    <property type="entry name" value="GTP_Pyrophosphokinase"/>
</dbReference>
<reference evidence="2 3" key="1">
    <citation type="submission" date="2019-08" db="EMBL/GenBank/DDBJ databases">
        <authorList>
            <person name="Peeters C."/>
        </authorList>
    </citation>
    <scope>NUCLEOTIDE SEQUENCE [LARGE SCALE GENOMIC DNA]</scope>
    <source>
        <strain evidence="2 3">LMG 31121</strain>
    </source>
</reference>
<dbReference type="InterPro" id="IPR043519">
    <property type="entry name" value="NT_sf"/>
</dbReference>
<dbReference type="GO" id="GO:0008728">
    <property type="term" value="F:GTP diphosphokinase activity"/>
    <property type="evidence" value="ECO:0007669"/>
    <property type="project" value="UniProtKB-EC"/>
</dbReference>
<dbReference type="CDD" id="cd05399">
    <property type="entry name" value="NT_Rel-Spo_like"/>
    <property type="match status" value="1"/>
</dbReference>
<dbReference type="SUPFAM" id="SSF81301">
    <property type="entry name" value="Nucleotidyltransferase"/>
    <property type="match status" value="1"/>
</dbReference>
<dbReference type="Pfam" id="PF04607">
    <property type="entry name" value="RelA_SpoT"/>
    <property type="match status" value="1"/>
</dbReference>
<dbReference type="InterPro" id="IPR007685">
    <property type="entry name" value="RelA_SpoT"/>
</dbReference>
<dbReference type="PANTHER" id="PTHR47837">
    <property type="entry name" value="GTP PYROPHOSPHOKINASE YJBM"/>
    <property type="match status" value="1"/>
</dbReference>
<dbReference type="PANTHER" id="PTHR47837:SF1">
    <property type="entry name" value="GTP PYROPHOSPHOKINASE YJBM"/>
    <property type="match status" value="1"/>
</dbReference>
<accession>A0A5E5BIX6</accession>
<name>A0A5E5BIX6_9BURK</name>
<dbReference type="Gene3D" id="3.30.460.10">
    <property type="entry name" value="Beta Polymerase, domain 2"/>
    <property type="match status" value="1"/>
</dbReference>
<protein>
    <submittedName>
        <fullName evidence="2">GTP pyrophosphokinase YwaC</fullName>
        <ecNumber evidence="2">2.7.6.5</ecNumber>
    </submittedName>
</protein>
<evidence type="ECO:0000313" key="2">
    <source>
        <dbReference type="EMBL" id="VVE84995.1"/>
    </source>
</evidence>
<evidence type="ECO:0000259" key="1">
    <source>
        <dbReference type="SMART" id="SM00954"/>
    </source>
</evidence>